<dbReference type="EMBL" id="JAUSVS010000012">
    <property type="protein sequence ID" value="MDQ0466509.1"/>
    <property type="molecule type" value="Genomic_DNA"/>
</dbReference>
<dbReference type="PANTHER" id="PTHR43792">
    <property type="entry name" value="GNAT FAMILY, PUTATIVE (AFU_ORTHOLOGUE AFUA_3G00765)-RELATED-RELATED"/>
    <property type="match status" value="1"/>
</dbReference>
<dbReference type="Pfam" id="PF13302">
    <property type="entry name" value="Acetyltransf_3"/>
    <property type="match status" value="1"/>
</dbReference>
<dbReference type="SUPFAM" id="SSF55729">
    <property type="entry name" value="Acyl-CoA N-acyltransferases (Nat)"/>
    <property type="match status" value="1"/>
</dbReference>
<evidence type="ECO:0000313" key="3">
    <source>
        <dbReference type="Proteomes" id="UP001228905"/>
    </source>
</evidence>
<dbReference type="PANTHER" id="PTHR43792:SF1">
    <property type="entry name" value="N-ACETYLTRANSFERASE DOMAIN-CONTAINING PROTEIN"/>
    <property type="match status" value="1"/>
</dbReference>
<protein>
    <submittedName>
        <fullName evidence="2">RimJ/RimL family protein N-acetyltransferase</fullName>
    </submittedName>
</protein>
<accession>A0ABU0IWX3</accession>
<dbReference type="InterPro" id="IPR000182">
    <property type="entry name" value="GNAT_dom"/>
</dbReference>
<proteinExistence type="predicted"/>
<dbReference type="RefSeq" id="WP_307352613.1">
    <property type="nucleotide sequence ID" value="NZ_JAUSVS010000012.1"/>
</dbReference>
<dbReference type="InterPro" id="IPR016181">
    <property type="entry name" value="Acyl_CoA_acyltransferase"/>
</dbReference>
<organism evidence="2 3">
    <name type="scientific">Caulobacter ginsengisoli</name>
    <dbReference type="NCBI Taxonomy" id="400775"/>
    <lineage>
        <taxon>Bacteria</taxon>
        <taxon>Pseudomonadati</taxon>
        <taxon>Pseudomonadota</taxon>
        <taxon>Alphaproteobacteria</taxon>
        <taxon>Caulobacterales</taxon>
        <taxon>Caulobacteraceae</taxon>
        <taxon>Caulobacter</taxon>
    </lineage>
</organism>
<comment type="caution">
    <text evidence="2">The sequence shown here is derived from an EMBL/GenBank/DDBJ whole genome shotgun (WGS) entry which is preliminary data.</text>
</comment>
<evidence type="ECO:0000313" key="2">
    <source>
        <dbReference type="EMBL" id="MDQ0466509.1"/>
    </source>
</evidence>
<dbReference type="Gene3D" id="3.40.630.30">
    <property type="match status" value="1"/>
</dbReference>
<reference evidence="2 3" key="1">
    <citation type="submission" date="2023-07" db="EMBL/GenBank/DDBJ databases">
        <title>Genomic Encyclopedia of Type Strains, Phase IV (KMG-IV): sequencing the most valuable type-strain genomes for metagenomic binning, comparative biology and taxonomic classification.</title>
        <authorList>
            <person name="Goeker M."/>
        </authorList>
    </citation>
    <scope>NUCLEOTIDE SEQUENCE [LARGE SCALE GENOMIC DNA]</scope>
    <source>
        <strain evidence="2 3">DSM 18695</strain>
    </source>
</reference>
<evidence type="ECO:0000259" key="1">
    <source>
        <dbReference type="PROSITE" id="PS51186"/>
    </source>
</evidence>
<name>A0ABU0IWX3_9CAUL</name>
<keyword evidence="3" id="KW-1185">Reference proteome</keyword>
<feature type="domain" description="N-acetyltransferase" evidence="1">
    <location>
        <begin position="7"/>
        <end position="175"/>
    </location>
</feature>
<dbReference type="InterPro" id="IPR051531">
    <property type="entry name" value="N-acetyltransferase"/>
</dbReference>
<dbReference type="Proteomes" id="UP001228905">
    <property type="component" value="Unassembled WGS sequence"/>
</dbReference>
<dbReference type="PROSITE" id="PS51186">
    <property type="entry name" value="GNAT"/>
    <property type="match status" value="1"/>
</dbReference>
<sequence length="175" mass="19535">MIKTERLILRNWREEDVEPFAAMGQDPEVMRHFPALLSHDESVATFHRARGKIADRGYGFWALERRSDGVFLGFTGIQDYSPDLPLTGIEAGWRLARHAWGQGYASEAARAALAFAFETLNAPEVSAITATSNLQSQAVMRRIGMTARPELDFDHPSLAKDSPLLRHVVYAIAQP</sequence>
<gene>
    <name evidence="2" type="ORF">QO010_004304</name>
</gene>